<accession>A0ABW0FKS1</accession>
<comment type="caution">
    <text evidence="1">The sequence shown here is derived from an EMBL/GenBank/DDBJ whole genome shotgun (WGS) entry which is preliminary data.</text>
</comment>
<keyword evidence="2" id="KW-1185">Reference proteome</keyword>
<dbReference type="EMBL" id="JBHSLF010000001">
    <property type="protein sequence ID" value="MFC5342365.1"/>
    <property type="molecule type" value="Genomic_DNA"/>
</dbReference>
<evidence type="ECO:0000313" key="2">
    <source>
        <dbReference type="Proteomes" id="UP001596152"/>
    </source>
</evidence>
<name>A0ABW0FKS1_9CAUL</name>
<proteinExistence type="predicted"/>
<gene>
    <name evidence="1" type="ORF">ACFPIE_00445</name>
</gene>
<organism evidence="1 2">
    <name type="scientific">Brevundimonas staleyi</name>
    <dbReference type="NCBI Taxonomy" id="74326"/>
    <lineage>
        <taxon>Bacteria</taxon>
        <taxon>Pseudomonadati</taxon>
        <taxon>Pseudomonadota</taxon>
        <taxon>Alphaproteobacteria</taxon>
        <taxon>Caulobacterales</taxon>
        <taxon>Caulobacteraceae</taxon>
        <taxon>Brevundimonas</taxon>
    </lineage>
</organism>
<protein>
    <submittedName>
        <fullName evidence="1">Uncharacterized protein</fullName>
    </submittedName>
</protein>
<sequence>MALTSDENAVIKPSATMVPYRLSRRLDVAAIEPLLFERVRSLPGLGILDGLDPGIERTRCGPTSRSP</sequence>
<dbReference type="RefSeq" id="WP_374036354.1">
    <property type="nucleotide sequence ID" value="NZ_CP169082.1"/>
</dbReference>
<reference evidence="2" key="1">
    <citation type="journal article" date="2019" name="Int. J. Syst. Evol. Microbiol.">
        <title>The Global Catalogue of Microorganisms (GCM) 10K type strain sequencing project: providing services to taxonomists for standard genome sequencing and annotation.</title>
        <authorList>
            <consortium name="The Broad Institute Genomics Platform"/>
            <consortium name="The Broad Institute Genome Sequencing Center for Infectious Disease"/>
            <person name="Wu L."/>
            <person name="Ma J."/>
        </authorList>
    </citation>
    <scope>NUCLEOTIDE SEQUENCE [LARGE SCALE GENOMIC DNA]</scope>
    <source>
        <strain evidence="2">JCM 12125</strain>
    </source>
</reference>
<evidence type="ECO:0000313" key="1">
    <source>
        <dbReference type="EMBL" id="MFC5342365.1"/>
    </source>
</evidence>
<dbReference type="Proteomes" id="UP001596152">
    <property type="component" value="Unassembled WGS sequence"/>
</dbReference>